<dbReference type="Pfam" id="PF09954">
    <property type="entry name" value="DUF2188"/>
    <property type="match status" value="1"/>
</dbReference>
<dbReference type="InterPro" id="IPR018691">
    <property type="entry name" value="DUF2188"/>
</dbReference>
<dbReference type="STRING" id="1349762.GCA_001592245_04504"/>
<reference evidence="1 2" key="1">
    <citation type="submission" date="2019-03" db="EMBL/GenBank/DDBJ databases">
        <title>Efficiently degradation of phenoxyalkanoic acid herbicides by Cupriavidus oxalaticus strain X32.</title>
        <authorList>
            <person name="Sheng X."/>
        </authorList>
    </citation>
    <scope>NUCLEOTIDE SEQUENCE [LARGE SCALE GENOMIC DNA]</scope>
    <source>
        <strain evidence="1 2">X32</strain>
    </source>
</reference>
<gene>
    <name evidence="1" type="ORF">E0W60_09910</name>
</gene>
<evidence type="ECO:0000313" key="2">
    <source>
        <dbReference type="Proteomes" id="UP000295294"/>
    </source>
</evidence>
<name>A0A4P7LHN9_9BURK</name>
<dbReference type="KEGG" id="cox:E0W60_09910"/>
<sequence>MTSRSIHVLPAATDNDNAARDGEWALTIEGMDGMDGMGADEEATALHFPTQEAAIAAGWMRARQEGVSLCIHGRDGLVRERKIYCRDPRAISRLGH</sequence>
<dbReference type="RefSeq" id="WP_135703812.1">
    <property type="nucleotide sequence ID" value="NZ_CP038634.1"/>
</dbReference>
<dbReference type="EMBL" id="CP038634">
    <property type="protein sequence ID" value="QBY51411.1"/>
    <property type="molecule type" value="Genomic_DNA"/>
</dbReference>
<dbReference type="Proteomes" id="UP000295294">
    <property type="component" value="Chromosome 1"/>
</dbReference>
<protein>
    <submittedName>
        <fullName evidence="1">DUF2188 domain-containing protein</fullName>
    </submittedName>
</protein>
<dbReference type="OrthoDB" id="8966016at2"/>
<organism evidence="1 2">
    <name type="scientific">Cupriavidus oxalaticus</name>
    <dbReference type="NCBI Taxonomy" id="96344"/>
    <lineage>
        <taxon>Bacteria</taxon>
        <taxon>Pseudomonadati</taxon>
        <taxon>Pseudomonadota</taxon>
        <taxon>Betaproteobacteria</taxon>
        <taxon>Burkholderiales</taxon>
        <taxon>Burkholderiaceae</taxon>
        <taxon>Cupriavidus</taxon>
    </lineage>
</organism>
<evidence type="ECO:0000313" key="1">
    <source>
        <dbReference type="EMBL" id="QBY51411.1"/>
    </source>
</evidence>
<proteinExistence type="predicted"/>
<dbReference type="AlphaFoldDB" id="A0A4P7LHN9"/>
<accession>A0A4P7LHN9</accession>